<evidence type="ECO:0000256" key="2">
    <source>
        <dbReference type="SAM" id="MobiDB-lite"/>
    </source>
</evidence>
<feature type="region of interest" description="Disordered" evidence="2">
    <location>
        <begin position="1642"/>
        <end position="1661"/>
    </location>
</feature>
<evidence type="ECO:0000256" key="3">
    <source>
        <dbReference type="SAM" id="SignalP"/>
    </source>
</evidence>
<dbReference type="InterPro" id="IPR001304">
    <property type="entry name" value="C-type_lectin-like"/>
</dbReference>
<organism evidence="5 6">
    <name type="scientific">Labeo rohita</name>
    <name type="common">Indian major carp</name>
    <name type="synonym">Cyprinus rohita</name>
    <dbReference type="NCBI Taxonomy" id="84645"/>
    <lineage>
        <taxon>Eukaryota</taxon>
        <taxon>Metazoa</taxon>
        <taxon>Chordata</taxon>
        <taxon>Craniata</taxon>
        <taxon>Vertebrata</taxon>
        <taxon>Euteleostomi</taxon>
        <taxon>Actinopterygii</taxon>
        <taxon>Neopterygii</taxon>
        <taxon>Teleostei</taxon>
        <taxon>Ostariophysi</taxon>
        <taxon>Cypriniformes</taxon>
        <taxon>Cyprinidae</taxon>
        <taxon>Labeoninae</taxon>
        <taxon>Labeonini</taxon>
        <taxon>Labeo</taxon>
    </lineage>
</organism>
<feature type="domain" description="C-type lectin" evidence="4">
    <location>
        <begin position="1508"/>
        <end position="1577"/>
    </location>
</feature>
<feature type="region of interest" description="Disordered" evidence="2">
    <location>
        <begin position="1769"/>
        <end position="1809"/>
    </location>
</feature>
<dbReference type="PANTHER" id="PTHR46534:SF1">
    <property type="entry name" value="IGGFC-BINDING PROTEIN N-TERMINAL DOMAIN-CONTAINING PROTEIN"/>
    <property type="match status" value="1"/>
</dbReference>
<sequence>MTEIMLTILLLTPMIGQGQSWDNYGTTFVTIFPENIAFYYPRSPFNALNITALFPNAEVEVFVSEILTYTDTLQAGKSVTVPLPVDTEIYQFGPISQTVRISSSEVIVVQSISKKGDSVQTNVIQPRKNLGTVYTIPSLNYSQMINTFHRSAKNVSKRYRSFRLVIINGMNNINVVTIVKTPVNETYTLSAFAALQLQINGTETAVYSKYSVAVMLTHPCVEMEECRCNMVLNQLLPDTLWDSSFVIPSILNTSNFWLHVSSSVKTSATGGNLELNTLDAYSSKLLSLPSLQLGSQFITTSNLASLRLVVPGMIIEPIAQYMFSACYLAPVSSTDAMALIIAETNYRDSVYIDGDLLLSNKWSPIANSAYSSVLVSLDDTHVIWHPSTKIAVYVFEKSTIFDVIVKPLSWPESHQYCMLISDELFSPSNEAAEIEMVNILKNESINEGVWIGVRRSLLTLDWYQQKGNSSQNLTYTRWGNQEPGVLAKGMCVSVFWTSGLDFSWETEKCCTPLKSVCYTRPKYFPISNKMARLSVESYGKDFITAFPENIAYYHPQESSNTLQITAFYSDTSVSITINYINVYNEKLQSGQTKIVHFPKYIEQYQYTNSTLFVRVTSTEKIVVLWLSQRGDSVQSNVVQPVNNLGKWYKIPFINYNQMMASLYNMSDQLAPDYWRYSSFRLIIINAIKAVSLITIQSFSTDGRKDFNITLRPYELHQFQTNGSEIHLHSNGTVAVLLTHPCVETIGCDCNMVVSHILPRGLWGETFVVPSVKNLSTAWLQVSTTTNVMHKGRNIKTQIYNSSELIPLLDLKSASQFISAANDVSIRLISPGLVIELMPENMFAACFFVQMNSTEGEAVIIAEASKKIVYIDTNLLSSTDWKPIPNSNYSSISVSLSGTHVIWHPTSKIGVYMFEKMKNRDGCVADSSYYKTNTTVMTWPESHHYCLNMSYQLITPSSEKAQNEMTNFLQSNTVPGYLWIGLRRSRLTSEWSWQISNDSEYSVNYTKWAVGHPNKPWKALCASVSQDANQEFSWKSVPCCAKLRPFCYKEAKYFNHITFDTLYDHFSMICTKEFTAIIMFVFLLIASMFRQVVSYGDNFITAFPENLGFFYPSETMNYLRVTALHNNTNFKVFYKNTQRDLQIPVSGQTMSVIFSRSDVSQLGSSSLSIRITSDKNITVVSLSRRAGSTQSYVVQPTVNLGTNYLIPLLDYPRYLESFNLSRIVSTTMRYSSIKLLVINAADSQNSVTIVKQTSAGVQEETFDIDSYELYQLQTNGSILRVKSSKEVAVILTHPCLETGGCNCNMVVNQILPTKFQGQSFIVPSNFNVSETKLLMLSENTSSLFHNGNTLQATPSTLLPFPDLQKSQLINATEQVSLRLISPGLIVELIPETMFFACYLLQFDKPNGMALVIAETDSKDDVRTHAGLLSASNWTAVAGTNYSSVVVTIPSFIATIWHPTSRIGVYMLEQMPAKSHEYCINKGCQFACPVTKSVHNDMADNLTKEDGDGWIGLRRSLLTTDWYWQEDDDLSTFVNYVHWDDGHPLDPVKGLCTSVSLDPNKDFKWQSARCCDKKKPVCYKRPAYLNPSLELRRLHDMENYRKARTVEQPCPCPFPDLPSDTPEVRVKDGSKIRNLMRFALSRMEEKTASADHPGPHEGSEVSVGSGENLCRQIVFTGVGPSVAKAITCVEIMKRRVHGLHQHTKLVYRTVQEVWEPLEPEAGLDSLTVSRNVPSIWVLLSRDSLDKNQAGYQAPGSFDALWAQALKEEAATLKHGQRRKRGGTGAGRTEGAGRGKGPRKHPGRPGEPPASLVTQGGAVYATQAVMLAVLLTILMFSPGLSMDSRGTSFITAFPENVAVYYRKTFSRFKITALHPDTTVNVTYMANGNVNTSETLDKGIVWTFNLTKEVEESQFVSSNKVFQITSNKNITVVSVSGWEGRLQSHVVQPDQNLGTIYLVPSLNYTRIAASFNITSSDVKFLPFRVMIINAVDMDNSVTIKRVDERGQGLEDTISLDPYNLQQIEINETVTEIHADKKVAVILTHPCFDSQNCSCNMVLNQLQPSVLNMTLDRFPVPPIFSVKQLIVTTNKPVKVCQGYFLNCSGIWVQNSSDILPSLPNFVNRTSLISTTIKVSIRLVSPGLILDLIPLSKFSGCYLVDFNSSQSGALVIANKSSIDGVQMNNQSLPSHIKWSDMNGTEYSWALVIGEKITTIWHPTARIAVYMIERLESNNTYGSAAPVINMDPDSQGCLVTPEMFVLGEEEMNWFMSRHYCMENADLFARLNDKTIQDKMVLNMTLEEPTEGWISLRRSLYSTDWYWKTEDSSPPNVGFTYWESGHPESPEKGLCASVSLDPNKNFKWKSARCCSKKKPVCYKSAKYF</sequence>
<dbReference type="Pfam" id="PF17517">
    <property type="entry name" value="IgGFc_binding"/>
    <property type="match status" value="3"/>
</dbReference>
<dbReference type="InterPro" id="IPR036882">
    <property type="entry name" value="Alba-like_dom_sf"/>
</dbReference>
<evidence type="ECO:0000313" key="6">
    <source>
        <dbReference type="Proteomes" id="UP000830375"/>
    </source>
</evidence>
<dbReference type="Gene3D" id="3.10.100.10">
    <property type="entry name" value="Mannose-Binding Protein A, subunit A"/>
    <property type="match status" value="4"/>
</dbReference>
<dbReference type="InterPro" id="IPR016186">
    <property type="entry name" value="C-type_lectin-like/link_sf"/>
</dbReference>
<dbReference type="PANTHER" id="PTHR46534">
    <property type="entry name" value="IGGFC_BINDING DOMAIN-CONTAINING PROTEIN"/>
    <property type="match status" value="1"/>
</dbReference>
<dbReference type="SUPFAM" id="SSF56436">
    <property type="entry name" value="C-type lectin-like"/>
    <property type="match status" value="4"/>
</dbReference>
<feature type="domain" description="C-type lectin" evidence="4">
    <location>
        <begin position="923"/>
        <end position="1047"/>
    </location>
</feature>
<dbReference type="Gene3D" id="3.30.110.20">
    <property type="entry name" value="Alba-like domain"/>
    <property type="match status" value="1"/>
</dbReference>
<evidence type="ECO:0000259" key="4">
    <source>
        <dbReference type="PROSITE" id="PS50041"/>
    </source>
</evidence>
<evidence type="ECO:0000256" key="1">
    <source>
        <dbReference type="ARBA" id="ARBA00008018"/>
    </source>
</evidence>
<dbReference type="Pfam" id="PF01918">
    <property type="entry name" value="Alba"/>
    <property type="match status" value="1"/>
</dbReference>
<feature type="domain" description="C-type lectin" evidence="4">
    <location>
        <begin position="2253"/>
        <end position="2370"/>
    </location>
</feature>
<evidence type="ECO:0000313" key="5">
    <source>
        <dbReference type="EMBL" id="KAI2655002.1"/>
    </source>
</evidence>
<name>A0ABQ8LYI3_LABRO</name>
<dbReference type="CDD" id="cd00037">
    <property type="entry name" value="CLECT"/>
    <property type="match status" value="4"/>
</dbReference>
<feature type="domain" description="C-type lectin" evidence="4">
    <location>
        <begin position="393"/>
        <end position="518"/>
    </location>
</feature>
<dbReference type="Proteomes" id="UP000830375">
    <property type="component" value="Unassembled WGS sequence"/>
</dbReference>
<protein>
    <submittedName>
        <fullName evidence="5">Ribonuclease P protein subunit p25-like protein</fullName>
    </submittedName>
</protein>
<dbReference type="InterPro" id="IPR016187">
    <property type="entry name" value="CTDL_fold"/>
</dbReference>
<comment type="caution">
    <text evidence="5">The sequence shown here is derived from an EMBL/GenBank/DDBJ whole genome shotgun (WGS) entry which is preliminary data.</text>
</comment>
<feature type="compositionally biased region" description="Basic and acidic residues" evidence="2">
    <location>
        <begin position="1642"/>
        <end position="1657"/>
    </location>
</feature>
<feature type="chain" id="PRO_5046300583" evidence="3">
    <location>
        <begin position="19"/>
        <end position="2376"/>
    </location>
</feature>
<comment type="similarity">
    <text evidence="1">Belongs to the histone-like Alba family.</text>
</comment>
<accession>A0ABQ8LYI3</accession>
<dbReference type="SUPFAM" id="SSF82704">
    <property type="entry name" value="AlbA-like"/>
    <property type="match status" value="1"/>
</dbReference>
<dbReference type="InterPro" id="IPR002775">
    <property type="entry name" value="DNA/RNA-bd_Alba-like"/>
</dbReference>
<keyword evidence="6" id="KW-1185">Reference proteome</keyword>
<feature type="compositionally biased region" description="Gly residues" evidence="2">
    <location>
        <begin position="1780"/>
        <end position="1792"/>
    </location>
</feature>
<dbReference type="InterPro" id="IPR035234">
    <property type="entry name" value="IgGFc-bd_N"/>
</dbReference>
<dbReference type="Pfam" id="PF00059">
    <property type="entry name" value="Lectin_C"/>
    <property type="match status" value="4"/>
</dbReference>
<dbReference type="PROSITE" id="PS50041">
    <property type="entry name" value="C_TYPE_LECTIN_2"/>
    <property type="match status" value="4"/>
</dbReference>
<proteinExistence type="inferred from homology"/>
<reference evidence="5 6" key="1">
    <citation type="submission" date="2022-01" db="EMBL/GenBank/DDBJ databases">
        <title>A high-quality chromosome-level genome assembly of rohu carp, Labeo rohita.</title>
        <authorList>
            <person name="Arick M.A. II"/>
            <person name="Hsu C.-Y."/>
            <person name="Magbanua Z."/>
            <person name="Pechanova O."/>
            <person name="Grover C."/>
            <person name="Miller E."/>
            <person name="Thrash A."/>
            <person name="Ezzel L."/>
            <person name="Alam S."/>
            <person name="Benzie J."/>
            <person name="Hamilton M."/>
            <person name="Karsi A."/>
            <person name="Lawrence M.L."/>
            <person name="Peterson D.G."/>
        </authorList>
    </citation>
    <scope>NUCLEOTIDE SEQUENCE [LARGE SCALE GENOMIC DNA]</scope>
    <source>
        <strain evidence="6">BAU-BD-2019</strain>
        <tissue evidence="5">Blood</tissue>
    </source>
</reference>
<dbReference type="EMBL" id="JACTAM010000016">
    <property type="protein sequence ID" value="KAI2655002.1"/>
    <property type="molecule type" value="Genomic_DNA"/>
</dbReference>
<dbReference type="SMART" id="SM00034">
    <property type="entry name" value="CLECT"/>
    <property type="match status" value="4"/>
</dbReference>
<gene>
    <name evidence="5" type="ORF">H4Q32_017311</name>
</gene>
<keyword evidence="3" id="KW-0732">Signal</keyword>
<feature type="signal peptide" evidence="3">
    <location>
        <begin position="1"/>
        <end position="18"/>
    </location>
</feature>